<feature type="transmembrane region" description="Helical" evidence="1">
    <location>
        <begin position="27"/>
        <end position="46"/>
    </location>
</feature>
<protein>
    <submittedName>
        <fullName evidence="2">Uncharacterized protein</fullName>
    </submittedName>
</protein>
<reference evidence="2" key="1">
    <citation type="submission" date="2021-01" db="EMBL/GenBank/DDBJ databases">
        <title>Adiantum capillus-veneris genome.</title>
        <authorList>
            <person name="Fang Y."/>
            <person name="Liao Q."/>
        </authorList>
    </citation>
    <scope>NUCLEOTIDE SEQUENCE</scope>
    <source>
        <strain evidence="2">H3</strain>
        <tissue evidence="2">Leaf</tissue>
    </source>
</reference>
<dbReference type="AlphaFoldDB" id="A0A9D4U179"/>
<proteinExistence type="predicted"/>
<dbReference type="Proteomes" id="UP000886520">
    <property type="component" value="Chromosome 25"/>
</dbReference>
<gene>
    <name evidence="2" type="ORF">GOP47_0025829</name>
</gene>
<keyword evidence="1" id="KW-0472">Membrane</keyword>
<evidence type="ECO:0000313" key="3">
    <source>
        <dbReference type="Proteomes" id="UP000886520"/>
    </source>
</evidence>
<name>A0A9D4U179_ADICA</name>
<dbReference type="EMBL" id="JABFUD020000025">
    <property type="protein sequence ID" value="KAI5059510.1"/>
    <property type="molecule type" value="Genomic_DNA"/>
</dbReference>
<keyword evidence="3" id="KW-1185">Reference proteome</keyword>
<keyword evidence="1" id="KW-0812">Transmembrane</keyword>
<sequence>MPECSRDSKQQGCRHLLWKRGMLCLRILCRMPLNFICFLVLDYVVYCTNLGIFLLYGNLGLGMPTLSVSRYASGSRCLQMLVLDYVGYGDRHRVTSEYCHFLNQVHGKVLEDGIPMNCSVILHDQYGLQFT</sequence>
<accession>A0A9D4U179</accession>
<evidence type="ECO:0000313" key="2">
    <source>
        <dbReference type="EMBL" id="KAI5059510.1"/>
    </source>
</evidence>
<organism evidence="2 3">
    <name type="scientific">Adiantum capillus-veneris</name>
    <name type="common">Maidenhair fern</name>
    <dbReference type="NCBI Taxonomy" id="13818"/>
    <lineage>
        <taxon>Eukaryota</taxon>
        <taxon>Viridiplantae</taxon>
        <taxon>Streptophyta</taxon>
        <taxon>Embryophyta</taxon>
        <taxon>Tracheophyta</taxon>
        <taxon>Polypodiopsida</taxon>
        <taxon>Polypodiidae</taxon>
        <taxon>Polypodiales</taxon>
        <taxon>Pteridineae</taxon>
        <taxon>Pteridaceae</taxon>
        <taxon>Vittarioideae</taxon>
        <taxon>Adiantum</taxon>
    </lineage>
</organism>
<evidence type="ECO:0000256" key="1">
    <source>
        <dbReference type="SAM" id="Phobius"/>
    </source>
</evidence>
<keyword evidence="1" id="KW-1133">Transmembrane helix</keyword>
<comment type="caution">
    <text evidence="2">The sequence shown here is derived from an EMBL/GenBank/DDBJ whole genome shotgun (WGS) entry which is preliminary data.</text>
</comment>